<keyword evidence="5 11" id="KW-0378">Hydrolase</keyword>
<dbReference type="Pfam" id="PF01694">
    <property type="entry name" value="Rhomboid"/>
    <property type="match status" value="1"/>
</dbReference>
<dbReference type="GO" id="GO:0016020">
    <property type="term" value="C:membrane"/>
    <property type="evidence" value="ECO:0007669"/>
    <property type="project" value="UniProtKB-SubCell"/>
</dbReference>
<comment type="subcellular location">
    <subcellularLocation>
        <location evidence="1">Membrane</location>
        <topology evidence="1">Multi-pass membrane protein</topology>
    </subcellularLocation>
</comment>
<accession>A0AAP6JG23</accession>
<keyword evidence="4 9" id="KW-0812">Transmembrane</keyword>
<evidence type="ECO:0000256" key="2">
    <source>
        <dbReference type="ARBA" id="ARBA00009045"/>
    </source>
</evidence>
<reference evidence="11 12" key="1">
    <citation type="submission" date="2023-12" db="EMBL/GenBank/DDBJ databases">
        <title>Whole-genome sequencing of halo(alkali)philic microorganisms from hypersaline lakes.</title>
        <authorList>
            <person name="Sorokin D.Y."/>
            <person name="Merkel A.Y."/>
            <person name="Messina E."/>
            <person name="Yakimov M."/>
        </authorList>
    </citation>
    <scope>NUCLEOTIDE SEQUENCE [LARGE SCALE GENOMIC DNA]</scope>
    <source>
        <strain evidence="11 12">AB-CW1</strain>
    </source>
</reference>
<evidence type="ECO:0000259" key="10">
    <source>
        <dbReference type="Pfam" id="PF01694"/>
    </source>
</evidence>
<dbReference type="Gene3D" id="1.20.1540.10">
    <property type="entry name" value="Rhomboid-like"/>
    <property type="match status" value="1"/>
</dbReference>
<feature type="transmembrane region" description="Helical" evidence="9">
    <location>
        <begin position="140"/>
        <end position="158"/>
    </location>
</feature>
<dbReference type="SUPFAM" id="SSF144091">
    <property type="entry name" value="Rhomboid-like"/>
    <property type="match status" value="1"/>
</dbReference>
<dbReference type="PANTHER" id="PTHR43066">
    <property type="entry name" value="RHOMBOID-RELATED PROTEIN"/>
    <property type="match status" value="1"/>
</dbReference>
<keyword evidence="12" id="KW-1185">Reference proteome</keyword>
<dbReference type="InterPro" id="IPR022764">
    <property type="entry name" value="Peptidase_S54_rhomboid_dom"/>
</dbReference>
<dbReference type="AlphaFoldDB" id="A0AAP6JG23"/>
<feature type="transmembrane region" description="Helical" evidence="9">
    <location>
        <begin position="114"/>
        <end position="133"/>
    </location>
</feature>
<evidence type="ECO:0000256" key="9">
    <source>
        <dbReference type="SAM" id="Phobius"/>
    </source>
</evidence>
<evidence type="ECO:0000256" key="1">
    <source>
        <dbReference type="ARBA" id="ARBA00004141"/>
    </source>
</evidence>
<dbReference type="PANTHER" id="PTHR43066:SF1">
    <property type="entry name" value="RHOMBOID PROTEIN 2"/>
    <property type="match status" value="1"/>
</dbReference>
<feature type="transmembrane region" description="Helical" evidence="9">
    <location>
        <begin position="164"/>
        <end position="183"/>
    </location>
</feature>
<evidence type="ECO:0000256" key="5">
    <source>
        <dbReference type="ARBA" id="ARBA00022801"/>
    </source>
</evidence>
<name>A0AAP6JG23_9GAMM</name>
<keyword evidence="6 9" id="KW-1133">Transmembrane helix</keyword>
<keyword evidence="3 11" id="KW-0645">Protease</keyword>
<evidence type="ECO:0000256" key="4">
    <source>
        <dbReference type="ARBA" id="ARBA00022692"/>
    </source>
</evidence>
<evidence type="ECO:0000313" key="12">
    <source>
        <dbReference type="Proteomes" id="UP001302316"/>
    </source>
</evidence>
<dbReference type="RefSeq" id="WP_346052514.1">
    <property type="nucleotide sequence ID" value="NZ_JAYGII010000028.1"/>
</dbReference>
<dbReference type="EC" id="3.4.21.105" evidence="11"/>
<dbReference type="EMBL" id="JAYGII010000028">
    <property type="protein sequence ID" value="MEA5446345.1"/>
    <property type="molecule type" value="Genomic_DNA"/>
</dbReference>
<feature type="domain" description="Peptidase S54 rhomboid" evidence="10">
    <location>
        <begin position="53"/>
        <end position="184"/>
    </location>
</feature>
<feature type="region of interest" description="Disordered" evidence="8">
    <location>
        <begin position="194"/>
        <end position="225"/>
    </location>
</feature>
<sequence length="225" mass="23723">MSRAEEGPGLKVVALGVAAFVAGLWLLHGLVVVLGLDASALGIRPRAVSGLAGIVAAPLIHGSWLHLFSNTLPLIVLGSAMLYGFPRAARAALPLIWLGSGLLVWLLARDGVHVGASGVAFGMMFFVLSAGILRRDRASVALVLLVFFLHGSMVWGVLPQAPGVSWESHLFGAVLGLVCGIALRHRDPIAAPAVFDNSDLPDEPLPGQEDEMDGSDQWRDDESEK</sequence>
<feature type="transmembrane region" description="Helical" evidence="9">
    <location>
        <begin position="92"/>
        <end position="108"/>
    </location>
</feature>
<evidence type="ECO:0000256" key="6">
    <source>
        <dbReference type="ARBA" id="ARBA00022989"/>
    </source>
</evidence>
<comment type="caution">
    <text evidence="11">The sequence shown here is derived from an EMBL/GenBank/DDBJ whole genome shotgun (WGS) entry which is preliminary data.</text>
</comment>
<comment type="similarity">
    <text evidence="2">Belongs to the peptidase S54 family.</text>
</comment>
<evidence type="ECO:0000313" key="11">
    <source>
        <dbReference type="EMBL" id="MEA5446345.1"/>
    </source>
</evidence>
<dbReference type="InterPro" id="IPR035952">
    <property type="entry name" value="Rhomboid-like_sf"/>
</dbReference>
<evidence type="ECO:0000256" key="3">
    <source>
        <dbReference type="ARBA" id="ARBA00022670"/>
    </source>
</evidence>
<evidence type="ECO:0000256" key="8">
    <source>
        <dbReference type="SAM" id="MobiDB-lite"/>
    </source>
</evidence>
<dbReference type="Proteomes" id="UP001302316">
    <property type="component" value="Unassembled WGS sequence"/>
</dbReference>
<dbReference type="GO" id="GO:0004252">
    <property type="term" value="F:serine-type endopeptidase activity"/>
    <property type="evidence" value="ECO:0007669"/>
    <property type="project" value="InterPro"/>
</dbReference>
<organism evidence="11 12">
    <name type="scientific">Natronospira elongata</name>
    <dbReference type="NCBI Taxonomy" id="3110268"/>
    <lineage>
        <taxon>Bacteria</taxon>
        <taxon>Pseudomonadati</taxon>
        <taxon>Pseudomonadota</taxon>
        <taxon>Gammaproteobacteria</taxon>
        <taxon>Natronospirales</taxon>
        <taxon>Natronospiraceae</taxon>
        <taxon>Natronospira</taxon>
    </lineage>
</organism>
<protein>
    <submittedName>
        <fullName evidence="11">Rhomboid family intramembrane serine protease</fullName>
        <ecNumber evidence="11">3.4.21.105</ecNumber>
    </submittedName>
</protein>
<gene>
    <name evidence="11" type="ORF">VCB98_10990</name>
</gene>
<evidence type="ECO:0000256" key="7">
    <source>
        <dbReference type="ARBA" id="ARBA00023136"/>
    </source>
</evidence>
<keyword evidence="7 9" id="KW-0472">Membrane</keyword>
<dbReference type="GO" id="GO:0006508">
    <property type="term" value="P:proteolysis"/>
    <property type="evidence" value="ECO:0007669"/>
    <property type="project" value="UniProtKB-KW"/>
</dbReference>
<proteinExistence type="inferred from homology"/>
<feature type="compositionally biased region" description="Basic and acidic residues" evidence="8">
    <location>
        <begin position="216"/>
        <end position="225"/>
    </location>
</feature>
<feature type="transmembrane region" description="Helical" evidence="9">
    <location>
        <begin position="12"/>
        <end position="36"/>
    </location>
</feature>